<evidence type="ECO:0000313" key="3">
    <source>
        <dbReference type="EMBL" id="OQS03602.1"/>
    </source>
</evidence>
<evidence type="ECO:0000313" key="4">
    <source>
        <dbReference type="Proteomes" id="UP000243217"/>
    </source>
</evidence>
<evidence type="ECO:0000256" key="1">
    <source>
        <dbReference type="SAM" id="MobiDB-lite"/>
    </source>
</evidence>
<reference evidence="3 4" key="1">
    <citation type="journal article" date="2014" name="Genome Biol. Evol.">
        <title>The secreted proteins of Achlya hypogyna and Thraustotheca clavata identify the ancestral oomycete secretome and reveal gene acquisitions by horizontal gene transfer.</title>
        <authorList>
            <person name="Misner I."/>
            <person name="Blouin N."/>
            <person name="Leonard G."/>
            <person name="Richards T.A."/>
            <person name="Lane C.E."/>
        </authorList>
    </citation>
    <scope>NUCLEOTIDE SEQUENCE [LARGE SCALE GENOMIC DNA]</scope>
    <source>
        <strain evidence="3 4">ATCC 34112</strain>
    </source>
</reference>
<dbReference type="AlphaFoldDB" id="A0A1V9ZZY8"/>
<feature type="signal peptide" evidence="2">
    <location>
        <begin position="1"/>
        <end position="16"/>
    </location>
</feature>
<proteinExistence type="predicted"/>
<feature type="compositionally biased region" description="Basic and acidic residues" evidence="1">
    <location>
        <begin position="155"/>
        <end position="166"/>
    </location>
</feature>
<organism evidence="3 4">
    <name type="scientific">Thraustotheca clavata</name>
    <dbReference type="NCBI Taxonomy" id="74557"/>
    <lineage>
        <taxon>Eukaryota</taxon>
        <taxon>Sar</taxon>
        <taxon>Stramenopiles</taxon>
        <taxon>Oomycota</taxon>
        <taxon>Saprolegniomycetes</taxon>
        <taxon>Saprolegniales</taxon>
        <taxon>Achlyaceae</taxon>
        <taxon>Thraustotheca</taxon>
    </lineage>
</organism>
<feature type="chain" id="PRO_5012167260" evidence="2">
    <location>
        <begin position="17"/>
        <end position="178"/>
    </location>
</feature>
<evidence type="ECO:0000256" key="2">
    <source>
        <dbReference type="SAM" id="SignalP"/>
    </source>
</evidence>
<name>A0A1V9ZZY8_9STRA</name>
<feature type="region of interest" description="Disordered" evidence="1">
    <location>
        <begin position="106"/>
        <end position="166"/>
    </location>
</feature>
<feature type="compositionally biased region" description="Basic residues" evidence="1">
    <location>
        <begin position="145"/>
        <end position="154"/>
    </location>
</feature>
<gene>
    <name evidence="3" type="ORF">THRCLA_21123</name>
</gene>
<dbReference type="EMBL" id="JNBS01000829">
    <property type="protein sequence ID" value="OQS03602.1"/>
    <property type="molecule type" value="Genomic_DNA"/>
</dbReference>
<comment type="caution">
    <text evidence="3">The sequence shown here is derived from an EMBL/GenBank/DDBJ whole genome shotgun (WGS) entry which is preliminary data.</text>
</comment>
<accession>A0A1V9ZZY8</accession>
<sequence>MHLIASFLSFLEGSLAVTPKKLLWRVYNNAPGEYENNNGFSNIFSKIFVKYNGKPMSMNMMRHIVESHLMQSPTYARLTNKEKHDLHAKLLHSTFAANTSYNKIQNRSVEPEARTIEGVPETQVPEETPDFGYGHDEEPPPSPAKPKKRSKGRRERIFHGDFKPTDSDKHIQIEIFEI</sequence>
<keyword evidence="4" id="KW-1185">Reference proteome</keyword>
<dbReference type="OrthoDB" id="100135at2759"/>
<dbReference type="Proteomes" id="UP000243217">
    <property type="component" value="Unassembled WGS sequence"/>
</dbReference>
<keyword evidence="2" id="KW-0732">Signal</keyword>
<protein>
    <submittedName>
        <fullName evidence="3">Uncharacterized protein</fullName>
    </submittedName>
</protein>